<accession>A0A4U0NJ20</accession>
<feature type="region of interest" description="Disordered" evidence="1">
    <location>
        <begin position="1"/>
        <end position="23"/>
    </location>
</feature>
<dbReference type="RefSeq" id="WP_136739989.1">
    <property type="nucleotide sequence ID" value="NZ_SUMB01000004.1"/>
</dbReference>
<gene>
    <name evidence="2" type="ORF">FCH28_12685</name>
</gene>
<feature type="compositionally biased region" description="Low complexity" evidence="1">
    <location>
        <begin position="1"/>
        <end position="13"/>
    </location>
</feature>
<comment type="caution">
    <text evidence="2">The sequence shown here is derived from an EMBL/GenBank/DDBJ whole genome shotgun (WGS) entry which is preliminary data.</text>
</comment>
<keyword evidence="3" id="KW-1185">Reference proteome</keyword>
<evidence type="ECO:0000256" key="1">
    <source>
        <dbReference type="SAM" id="MobiDB-lite"/>
    </source>
</evidence>
<feature type="region of interest" description="Disordered" evidence="1">
    <location>
        <begin position="53"/>
        <end position="92"/>
    </location>
</feature>
<evidence type="ECO:0000313" key="3">
    <source>
        <dbReference type="Proteomes" id="UP000308697"/>
    </source>
</evidence>
<organism evidence="2 3">
    <name type="scientific">Streptomyces piniterrae</name>
    <dbReference type="NCBI Taxonomy" id="2571125"/>
    <lineage>
        <taxon>Bacteria</taxon>
        <taxon>Bacillati</taxon>
        <taxon>Actinomycetota</taxon>
        <taxon>Actinomycetes</taxon>
        <taxon>Kitasatosporales</taxon>
        <taxon>Streptomycetaceae</taxon>
        <taxon>Streptomyces</taxon>
    </lineage>
</organism>
<protein>
    <submittedName>
        <fullName evidence="2">Uncharacterized protein</fullName>
    </submittedName>
</protein>
<sequence length="92" mass="9373">MTTISRTTSRTTIVTGSARGTGANPAERLALNVAPRLAADGFTAAAVGLDVTRRETDTAPDSAPHTAPDTAPHTVPTPCSSTCHGASSRRSE</sequence>
<evidence type="ECO:0000313" key="2">
    <source>
        <dbReference type="EMBL" id="TJZ54063.1"/>
    </source>
</evidence>
<dbReference type="AlphaFoldDB" id="A0A4U0NJ20"/>
<dbReference type="Proteomes" id="UP000308697">
    <property type="component" value="Unassembled WGS sequence"/>
</dbReference>
<proteinExistence type="predicted"/>
<dbReference type="EMBL" id="SUMB01000004">
    <property type="protein sequence ID" value="TJZ54063.1"/>
    <property type="molecule type" value="Genomic_DNA"/>
</dbReference>
<name>A0A4U0NJ20_9ACTN</name>
<reference evidence="2 3" key="1">
    <citation type="submission" date="2019-04" db="EMBL/GenBank/DDBJ databases">
        <title>Streptomyces piniterrae sp. nov., a heliquinomycin-producing actinomycete isolated from rhizosphere soil of Pinus yunnanensis.</title>
        <authorList>
            <person name="Zhuang X."/>
            <person name="Zhao J."/>
        </authorList>
    </citation>
    <scope>NUCLEOTIDE SEQUENCE [LARGE SCALE GENOMIC DNA]</scope>
    <source>
        <strain evidence="3">jys28</strain>
    </source>
</reference>